<organism evidence="2 3">
    <name type="scientific">Caenorhabditis briggsae</name>
    <dbReference type="NCBI Taxonomy" id="6238"/>
    <lineage>
        <taxon>Eukaryota</taxon>
        <taxon>Metazoa</taxon>
        <taxon>Ecdysozoa</taxon>
        <taxon>Nematoda</taxon>
        <taxon>Chromadorea</taxon>
        <taxon>Rhabditida</taxon>
        <taxon>Rhabditina</taxon>
        <taxon>Rhabditomorpha</taxon>
        <taxon>Rhabditoidea</taxon>
        <taxon>Rhabditidae</taxon>
        <taxon>Peloderinae</taxon>
        <taxon>Caenorhabditis</taxon>
    </lineage>
</organism>
<evidence type="ECO:0000313" key="2">
    <source>
        <dbReference type="EMBL" id="CAP32381.1"/>
    </source>
</evidence>
<dbReference type="Pfam" id="PF03761">
    <property type="entry name" value="DUF316"/>
    <property type="match status" value="1"/>
</dbReference>
<dbReference type="EMBL" id="HE601170">
    <property type="protein sequence ID" value="CAP32381.1"/>
    <property type="molecule type" value="Genomic_DNA"/>
</dbReference>
<dbReference type="KEGG" id="cbr:CBG_13607"/>
<name>A8XIA7_CAEBR</name>
<dbReference type="HOGENOM" id="CLU_1207387_0_0_1"/>
<dbReference type="InParanoid" id="A8XIA7"/>
<protein>
    <submittedName>
        <fullName evidence="2">Protein CBG13607</fullName>
    </submittedName>
</protein>
<feature type="compositionally biased region" description="Low complexity" evidence="1">
    <location>
        <begin position="101"/>
        <end position="114"/>
    </location>
</feature>
<dbReference type="PANTHER" id="PTHR34005:SF2">
    <property type="entry name" value="DUF4817 DOMAIN-CONTAINING PROTEIN-RELATED"/>
    <property type="match status" value="1"/>
</dbReference>
<feature type="non-terminal residue" evidence="2">
    <location>
        <position position="1"/>
    </location>
</feature>
<dbReference type="Proteomes" id="UP000008549">
    <property type="component" value="Unassembled WGS sequence"/>
</dbReference>
<sequence length="230" mass="26612">IGASNIYFFMGYEFFLLIFRNYLQVIVTEPWFERNEEDGSPLTTEIDGKIRLLSFLAARSYHRPKNSSSTYPIYFRVEWIRSGLCDLAGICSERDLEERMTTTSLHTTSTQTTSENSKENGNSEDQYETLAFYIFRNVEARVEDSEMDSKEETNGSWKWELHLCMVLVLLEYAFYRHGVQRLMSLCVQLSSSPLRMQLGDRFLFARVTQSVAAPHPQSSPSQVQLLEGHL</sequence>
<reference evidence="2 3" key="2">
    <citation type="journal article" date="2011" name="PLoS Genet.">
        <title>Caenorhabditis briggsae recombinant inbred line genotypes reveal inter-strain incompatibility and the evolution of recombination.</title>
        <authorList>
            <person name="Ross J.A."/>
            <person name="Koboldt D.C."/>
            <person name="Staisch J.E."/>
            <person name="Chamberlin H.M."/>
            <person name="Gupta B.P."/>
            <person name="Miller R.D."/>
            <person name="Baird S.E."/>
            <person name="Haag E.S."/>
        </authorList>
    </citation>
    <scope>NUCLEOTIDE SEQUENCE [LARGE SCALE GENOMIC DNA]</scope>
    <source>
        <strain evidence="2 3">AF16</strain>
    </source>
</reference>
<dbReference type="InterPro" id="IPR005514">
    <property type="entry name" value="DUF316"/>
</dbReference>
<dbReference type="PANTHER" id="PTHR34005">
    <property type="entry name" value="PROTEIN CBG15054-RELATED"/>
    <property type="match status" value="1"/>
</dbReference>
<dbReference type="AlphaFoldDB" id="A8XIA7"/>
<evidence type="ECO:0000313" key="3">
    <source>
        <dbReference type="Proteomes" id="UP000008549"/>
    </source>
</evidence>
<dbReference type="GeneID" id="8582469"/>
<evidence type="ECO:0000256" key="1">
    <source>
        <dbReference type="SAM" id="MobiDB-lite"/>
    </source>
</evidence>
<reference evidence="2 3" key="1">
    <citation type="journal article" date="2003" name="PLoS Biol.">
        <title>The genome sequence of Caenorhabditis briggsae: a platform for comparative genomics.</title>
        <authorList>
            <person name="Stein L.D."/>
            <person name="Bao Z."/>
            <person name="Blasiar D."/>
            <person name="Blumenthal T."/>
            <person name="Brent M.R."/>
            <person name="Chen N."/>
            <person name="Chinwalla A."/>
            <person name="Clarke L."/>
            <person name="Clee C."/>
            <person name="Coghlan A."/>
            <person name="Coulson A."/>
            <person name="D'Eustachio P."/>
            <person name="Fitch D.H."/>
            <person name="Fulton L.A."/>
            <person name="Fulton R.E."/>
            <person name="Griffiths-Jones S."/>
            <person name="Harris T.W."/>
            <person name="Hillier L.W."/>
            <person name="Kamath R."/>
            <person name="Kuwabara P.E."/>
            <person name="Mardis E.R."/>
            <person name="Marra M.A."/>
            <person name="Miner T.L."/>
            <person name="Minx P."/>
            <person name="Mullikin J.C."/>
            <person name="Plumb R.W."/>
            <person name="Rogers J."/>
            <person name="Schein J.E."/>
            <person name="Sohrmann M."/>
            <person name="Spieth J."/>
            <person name="Stajich J.E."/>
            <person name="Wei C."/>
            <person name="Willey D."/>
            <person name="Wilson R.K."/>
            <person name="Durbin R."/>
            <person name="Waterston R.H."/>
        </authorList>
    </citation>
    <scope>NUCLEOTIDE SEQUENCE [LARGE SCALE GENOMIC DNA]</scope>
    <source>
        <strain evidence="2 3">AF16</strain>
    </source>
</reference>
<accession>A8XIA7</accession>
<dbReference type="CTD" id="8582469"/>
<feature type="region of interest" description="Disordered" evidence="1">
    <location>
        <begin position="101"/>
        <end position="124"/>
    </location>
</feature>
<gene>
    <name evidence="2" type="ORF">CBG13607</name>
    <name evidence="2" type="ORF">CBG_13607</name>
</gene>
<dbReference type="RefSeq" id="XP_002640474.1">
    <property type="nucleotide sequence ID" value="XM_002640428.1"/>
</dbReference>
<keyword evidence="3" id="KW-1185">Reference proteome</keyword>
<proteinExistence type="predicted"/>